<protein>
    <recommendedName>
        <fullName evidence="4">CHRD domain-containing protein</fullName>
    </recommendedName>
</protein>
<reference evidence="2 3" key="1">
    <citation type="submission" date="2023-05" db="EMBL/GenBank/DDBJ databases">
        <title>Streptantibioticus silvisoli sp. nov., acidotolerant actinomycetes 1 from pine litter.</title>
        <authorList>
            <person name="Swiecimska M."/>
            <person name="Golinska P."/>
            <person name="Sangal V."/>
            <person name="Wachnowicz B."/>
            <person name="Goodfellow M."/>
        </authorList>
    </citation>
    <scope>NUCLEOTIDE SEQUENCE [LARGE SCALE GENOMIC DNA]</scope>
    <source>
        <strain evidence="2 3">SL54</strain>
    </source>
</reference>
<comment type="caution">
    <text evidence="2">The sequence shown here is derived from an EMBL/GenBank/DDBJ whole genome shotgun (WGS) entry which is preliminary data.</text>
</comment>
<evidence type="ECO:0000313" key="3">
    <source>
        <dbReference type="Proteomes" id="UP001156398"/>
    </source>
</evidence>
<keyword evidence="3" id="KW-1185">Reference proteome</keyword>
<keyword evidence="1" id="KW-0732">Signal</keyword>
<dbReference type="RefSeq" id="WP_271326000.1">
    <property type="nucleotide sequence ID" value="NZ_JAAGKO020000020.1"/>
</dbReference>
<name>A0ABT6W077_9ACTN</name>
<sequence>MRSALKYAAVAAAAATLPLAVAGSAGASSPSAAPAAHQWTSTRWAGGPLLPVATNHVFGIGYASVTLRGDTARVTVDATGLLNGVPHAMHIHVDGNGTCPTAAASREHNGHRSIDVADAMKDYGMIGASLTTSGDTSPASALAVSRFPDKGTFHYSRTIQLSADTVKNIDAGKAVLVVHGIDYNHNGTYDNVLGASELDASLPAEATDPALCGTLYR</sequence>
<evidence type="ECO:0000256" key="1">
    <source>
        <dbReference type="SAM" id="SignalP"/>
    </source>
</evidence>
<accession>A0ABT6W077</accession>
<organism evidence="2 3">
    <name type="scientific">Streptantibioticus silvisoli</name>
    <dbReference type="NCBI Taxonomy" id="2705255"/>
    <lineage>
        <taxon>Bacteria</taxon>
        <taxon>Bacillati</taxon>
        <taxon>Actinomycetota</taxon>
        <taxon>Actinomycetes</taxon>
        <taxon>Kitasatosporales</taxon>
        <taxon>Streptomycetaceae</taxon>
        <taxon>Streptantibioticus</taxon>
    </lineage>
</organism>
<dbReference type="Proteomes" id="UP001156398">
    <property type="component" value="Unassembled WGS sequence"/>
</dbReference>
<proteinExistence type="predicted"/>
<feature type="signal peptide" evidence="1">
    <location>
        <begin position="1"/>
        <end position="27"/>
    </location>
</feature>
<gene>
    <name evidence="2" type="ORF">POF43_015705</name>
</gene>
<evidence type="ECO:0008006" key="4">
    <source>
        <dbReference type="Google" id="ProtNLM"/>
    </source>
</evidence>
<dbReference type="EMBL" id="JAAGKO020000020">
    <property type="protein sequence ID" value="MDI5964145.1"/>
    <property type="molecule type" value="Genomic_DNA"/>
</dbReference>
<evidence type="ECO:0000313" key="2">
    <source>
        <dbReference type="EMBL" id="MDI5964145.1"/>
    </source>
</evidence>
<feature type="chain" id="PRO_5045604795" description="CHRD domain-containing protein" evidence="1">
    <location>
        <begin position="28"/>
        <end position="217"/>
    </location>
</feature>